<feature type="compositionally biased region" description="Basic and acidic residues" evidence="1">
    <location>
        <begin position="1755"/>
        <end position="1766"/>
    </location>
</feature>
<dbReference type="Proteomes" id="UP000298787">
    <property type="component" value="Chromosome 21"/>
</dbReference>
<sequence length="2110" mass="235914">MTCVEKRHMSHRVGSMLHHRFPNGFTDLFMDETDREVSTLTDRAFRSLCVGDDAVYNDELLYGYSPFSCHKPLAGEPPKKSHKESKKQGQNKNENNYAQPWKQQKQKSISHMSSFLKALSATEQSCEGMLIKNGGMTDSKGESWDKSALRSIQRELSEFSSDYHTNLSDGHYKNHHQHHSGDGSSNKTGKDVGLPSGKSSKIKNGKSTVKLRKLNIKNFFLHSEFSPFQTWRDFNRFPFGQEDTVLPTDNIPKWYDLPFYKELTEAHRKETLHTEEVQSCHKAVVEPPPPVAPKPFPPPPPPKVLPKPSATPAEKRCSSDGGDGSAAPWRRNRSRARSVIPVNQPGVTPQENSLKTVDESLFMFKKDARSVEVKAIEEVSSLASTPFSICQLMTPLIPSRQPTETSEILQGVLSPSALDLPLRPHSEAKLTPEPPVKREGYKSLASSILFNLKDNRKRVKSRYSPPKFKTLEVPDSRNQSPQSDYLKHPHAGSDGNASGLSTPAILKDVQTICSPVLETNGTPMVDPTPHDTDRPPSDDYLLSNLLQTKPGLGEENPISSLIHSKRTKSPMAKKQNYPSLKLYKKASPADSDMKYLQVPPSTGTPILIDQPSETNELSPLMLNKELSPKVLKTSTGLSPNTPNINKDRSPIISPPALEKDGLSSNVSVGKRPPNVPDKPKQSAKDIKEKLFGAQPVSSKDKDISGQPKSTMDVIRAAKEAINAAKNKALSAAQSDINNKPSSDVAELGETEIDKKAAYSKEMLNSKRVSAVPENNTGNEATAATPVGKKGSAKKEPPPVPKRNFVKSDIQFALDKQQTHNDKLTNGDLTDAKLDLPLNEDESIQKQDKLKHIFSARQNNYIKCQRYSVTDDDHGKESEEGDLKVNPRMKTDEGMTSPREMRDSEHIVNDLHALKALERVRLGDRVLDNARSKLGLINVDEEARAKNDLISRELRNIKKGMLSMRGNTLAKRELFAHKEKEQNKQETFTKIDSNVIVNKALFNDNYDKAKMALEEIISERQKRRNKCTEQDENPTSDENVSDESYVTRVQQHKKAMKDSFAEAKQNKKQNSSTIEKESNLKERLGDLRDHSYMRQILSQTEPGLGETYMSGGRVPLLGMGKIGNDLNTVPKAKHKKLTDNPSYDSEEVHLRHRVRLISEESRDNLQNEDRKGDTPPVPPRSKKGGNRGDENVTKETESLKDVVIEAVFNEDGKHENGEVHLKDMRSTGSEKQEVDRDLSTKESLPDQSETGSDKERHDVVNNASSNFVTVTESVIRESLSPSRYQKSEHRLDLSPEFRESENKAVSSTTEVPSENTNERPQETYKVKRRAPLKPDHLNTSDENVTNNLVTVEPDKINRAGEEINADAEALSEIPIISPLLMVNGVSINQSPPDQASLSSKSSYFSVESALHRNTETESNVYHSLENLIGEVEEVDVVTRNISQNTKADSDRTEVEYYSLSDHESEPEAVRQPLRSPQKETEVLNMDGKENTTTNQSVTHEENKMPMSPANTLSPPLGIPALFKVKDNTFSNKLKKTVQPWSPRGSLSGSERGEEELHQFKENLQLPPVNEPVTSVSPPIPDEVFKPKEIVSNSSLPQLQLPSNVQNENPKKPQFGGFLTVPQEEDRFSGVSPLSEGVESFTTSTADMADELGINVGVPVDCEVSKVPSEHSGSTCSANETGLPKPPAVLPKSEKAVLKAIKLANRRMKKEEAQKSPHKSSQSSSKQKVDRHKSDKSEHKSSSSSRSGKSGEKKHREKIEDGHHHSESHGQNSNRSEQPLYERTGQSGENNHHNRTDAGRKTRRQSHDSMESNTQNNEGLASVTTERQGRSSNRHGREKPEQRDYSSDRIISNVPVYKAHISERSTSDRPPFHRSQSNDRYLGDKVERRLSADMSINEKLVPRTQRIEKSIMDELQQRGRARDKASRDNPLRRSHSIDTYTTEAPHPSNLSRQSSHTSQLSRQSSIEHAIVTQSFPMTQRKLLQDPDSGQYFFVDMPVQVKTKTFFDPETGSYVQLPVQPPEGAVPQASPMEVLTPPMVVYHGFVPVPLSPMAQKATIQAPHIAPEEFEQRHLERSRQMQCKERHPYLEPVYGQHDHMLGEFMGTEELDCPS</sequence>
<dbReference type="EMBL" id="CM014098">
    <property type="protein sequence ID" value="TKS90128.1"/>
    <property type="molecule type" value="Genomic_DNA"/>
</dbReference>
<dbReference type="GO" id="GO:0030018">
    <property type="term" value="C:Z disc"/>
    <property type="evidence" value="ECO:0007669"/>
    <property type="project" value="TreeGrafter"/>
</dbReference>
<feature type="compositionally biased region" description="Basic and acidic residues" evidence="1">
    <location>
        <begin position="1912"/>
        <end position="1929"/>
    </location>
</feature>
<feature type="compositionally biased region" description="Basic and acidic residues" evidence="1">
    <location>
        <begin position="1475"/>
        <end position="1488"/>
    </location>
</feature>
<gene>
    <name evidence="3" type="ORF">D9C73_024258</name>
</gene>
<feature type="compositionally biased region" description="Basic and acidic residues" evidence="1">
    <location>
        <begin position="1858"/>
        <end position="1869"/>
    </location>
</feature>
<protein>
    <recommendedName>
        <fullName evidence="2">DUF4585 domain-containing protein</fullName>
    </recommendedName>
</protein>
<dbReference type="GO" id="GO:0070886">
    <property type="term" value="P:positive regulation of calcineurin-NFAT signaling cascade"/>
    <property type="evidence" value="ECO:0007669"/>
    <property type="project" value="TreeGrafter"/>
</dbReference>
<feature type="compositionally biased region" description="Basic and acidic residues" evidence="1">
    <location>
        <begin position="1788"/>
        <end position="1808"/>
    </location>
</feature>
<evidence type="ECO:0000313" key="3">
    <source>
        <dbReference type="EMBL" id="TKS90128.1"/>
    </source>
</evidence>
<feature type="compositionally biased region" description="Basic and acidic residues" evidence="1">
    <location>
        <begin position="1730"/>
        <end position="1739"/>
    </location>
</feature>
<dbReference type="InterPro" id="IPR027838">
    <property type="entry name" value="DUF4585"/>
</dbReference>
<feature type="compositionally biased region" description="Polar residues" evidence="1">
    <location>
        <begin position="1809"/>
        <end position="1824"/>
    </location>
</feature>
<keyword evidence="4" id="KW-1185">Reference proteome</keyword>
<dbReference type="PANTHER" id="PTHR33775:SF2">
    <property type="entry name" value="CARDIAC-ENRICHED FHL2-INTERACTING PROTEIN"/>
    <property type="match status" value="1"/>
</dbReference>
<feature type="region of interest" description="Disordered" evidence="1">
    <location>
        <begin position="870"/>
        <end position="899"/>
    </location>
</feature>
<feature type="compositionally biased region" description="Basic and acidic residues" evidence="1">
    <location>
        <begin position="1284"/>
        <end position="1301"/>
    </location>
</feature>
<feature type="compositionally biased region" description="Polar residues" evidence="1">
    <location>
        <begin position="1669"/>
        <end position="1678"/>
    </location>
</feature>
<feature type="region of interest" description="Disordered" evidence="1">
    <location>
        <begin position="633"/>
        <end position="709"/>
    </location>
</feature>
<feature type="region of interest" description="Disordered" evidence="1">
    <location>
        <begin position="1442"/>
        <end position="1513"/>
    </location>
</feature>
<feature type="region of interest" description="Disordered" evidence="1">
    <location>
        <begin position="1663"/>
        <end position="1882"/>
    </location>
</feature>
<evidence type="ECO:0000259" key="2">
    <source>
        <dbReference type="Pfam" id="PF15232"/>
    </source>
</evidence>
<dbReference type="STRING" id="240159.A0A4U5VNR1"/>
<feature type="domain" description="DUF4585" evidence="2">
    <location>
        <begin position="1973"/>
        <end position="2044"/>
    </location>
</feature>
<feature type="region of interest" description="Disordered" evidence="1">
    <location>
        <begin position="1533"/>
        <end position="1554"/>
    </location>
</feature>
<feature type="compositionally biased region" description="Basic and acidic residues" evidence="1">
    <location>
        <begin position="1055"/>
        <end position="1064"/>
    </location>
</feature>
<feature type="region of interest" description="Disordered" evidence="1">
    <location>
        <begin position="167"/>
        <end position="205"/>
    </location>
</feature>
<name>A0A4U5VNR1_COLLU</name>
<dbReference type="Pfam" id="PF15232">
    <property type="entry name" value="DUF4585"/>
    <property type="match status" value="1"/>
</dbReference>
<evidence type="ECO:0000313" key="4">
    <source>
        <dbReference type="Proteomes" id="UP000298787"/>
    </source>
</evidence>
<feature type="compositionally biased region" description="Polar residues" evidence="1">
    <location>
        <begin position="633"/>
        <end position="644"/>
    </location>
</feature>
<feature type="region of interest" description="Disordered" evidence="1">
    <location>
        <begin position="1560"/>
        <end position="1579"/>
    </location>
</feature>
<feature type="compositionally biased region" description="Low complexity" evidence="1">
    <location>
        <begin position="1948"/>
        <end position="1962"/>
    </location>
</feature>
<organism evidence="3 4">
    <name type="scientific">Collichthys lucidus</name>
    <name type="common">Big head croaker</name>
    <name type="synonym">Sciaena lucida</name>
    <dbReference type="NCBI Taxonomy" id="240159"/>
    <lineage>
        <taxon>Eukaryota</taxon>
        <taxon>Metazoa</taxon>
        <taxon>Chordata</taxon>
        <taxon>Craniata</taxon>
        <taxon>Vertebrata</taxon>
        <taxon>Euteleostomi</taxon>
        <taxon>Actinopterygii</taxon>
        <taxon>Neopterygii</taxon>
        <taxon>Teleostei</taxon>
        <taxon>Neoteleostei</taxon>
        <taxon>Acanthomorphata</taxon>
        <taxon>Eupercaria</taxon>
        <taxon>Sciaenidae</taxon>
        <taxon>Collichthys</taxon>
    </lineage>
</organism>
<feature type="compositionally biased region" description="Pro residues" evidence="1">
    <location>
        <begin position="286"/>
        <end position="305"/>
    </location>
</feature>
<feature type="compositionally biased region" description="Polar residues" evidence="1">
    <location>
        <begin position="91"/>
        <end position="105"/>
    </location>
</feature>
<feature type="compositionally biased region" description="Basic and acidic residues" evidence="1">
    <location>
        <begin position="1185"/>
        <end position="1202"/>
    </location>
</feature>
<dbReference type="OrthoDB" id="8945866at2759"/>
<feature type="compositionally biased region" description="Basic and acidic residues" evidence="1">
    <location>
        <begin position="677"/>
        <end position="690"/>
    </location>
</feature>
<proteinExistence type="predicted"/>
<feature type="compositionally biased region" description="Polar residues" evidence="1">
    <location>
        <begin position="1302"/>
        <end position="1314"/>
    </location>
</feature>
<feature type="compositionally biased region" description="Basic and acidic residues" evidence="1">
    <location>
        <begin position="1836"/>
        <end position="1845"/>
    </location>
</feature>
<feature type="compositionally biased region" description="Polar residues" evidence="1">
    <location>
        <begin position="772"/>
        <end position="781"/>
    </location>
</feature>
<accession>A0A4U5VNR1</accession>
<dbReference type="PANTHER" id="PTHR33775">
    <property type="entry name" value="CARDIAC-ENRICHED FHL2-INTERACTING PROTEIN-RELATED"/>
    <property type="match status" value="1"/>
</dbReference>
<feature type="compositionally biased region" description="Acidic residues" evidence="1">
    <location>
        <begin position="1029"/>
        <end position="1040"/>
    </location>
</feature>
<feature type="region of interest" description="Disordered" evidence="1">
    <location>
        <begin position="768"/>
        <end position="801"/>
    </location>
</feature>
<evidence type="ECO:0000256" key="1">
    <source>
        <dbReference type="SAM" id="MobiDB-lite"/>
    </source>
</evidence>
<feature type="compositionally biased region" description="Basic and acidic residues" evidence="1">
    <location>
        <begin position="1209"/>
        <end position="1243"/>
    </location>
</feature>
<dbReference type="InterPro" id="IPR052303">
    <property type="entry name" value="CEFIP"/>
</dbReference>
<reference evidence="3 4" key="1">
    <citation type="submission" date="2019-01" db="EMBL/GenBank/DDBJ databases">
        <title>Genome Assembly of Collichthys lucidus.</title>
        <authorList>
            <person name="Cai M."/>
            <person name="Xiao S."/>
        </authorList>
    </citation>
    <scope>NUCLEOTIDE SEQUENCE [LARGE SCALE GENOMIC DNA]</scope>
    <source>
        <strain evidence="3">JT15FE1705JMU</strain>
        <tissue evidence="3">Muscle</tissue>
    </source>
</reference>
<feature type="region of interest" description="Disordered" evidence="1">
    <location>
        <begin position="73"/>
        <end position="105"/>
    </location>
</feature>
<feature type="region of interest" description="Disordered" evidence="1">
    <location>
        <begin position="1126"/>
        <end position="1256"/>
    </location>
</feature>
<feature type="compositionally biased region" description="Basic and acidic residues" evidence="1">
    <location>
        <begin position="1155"/>
        <end position="1172"/>
    </location>
</feature>
<feature type="region of interest" description="Disordered" evidence="1">
    <location>
        <begin position="1019"/>
        <end position="1086"/>
    </location>
</feature>
<feature type="compositionally biased region" description="Basic and acidic residues" evidence="1">
    <location>
        <begin position="1073"/>
        <end position="1086"/>
    </location>
</feature>
<feature type="region of interest" description="Disordered" evidence="1">
    <location>
        <begin position="1912"/>
        <end position="1962"/>
    </location>
</feature>
<feature type="compositionally biased region" description="Basic and acidic residues" evidence="1">
    <location>
        <begin position="1446"/>
        <end position="1467"/>
    </location>
</feature>
<feature type="region of interest" description="Disordered" evidence="1">
    <location>
        <begin position="274"/>
        <end position="351"/>
    </location>
</feature>
<feature type="region of interest" description="Disordered" evidence="1">
    <location>
        <begin position="1280"/>
        <end position="1321"/>
    </location>
</feature>
<feature type="region of interest" description="Disordered" evidence="1">
    <location>
        <begin position="461"/>
        <end position="501"/>
    </location>
</feature>